<protein>
    <recommendedName>
        <fullName evidence="3">HicB-like antitoxin of toxin-antitoxin system domain-containing protein</fullName>
    </recommendedName>
</protein>
<name>A0ABW9UI33_9BACL</name>
<dbReference type="InterPro" id="IPR035069">
    <property type="entry name" value="TTHA1013/TTHA0281-like"/>
</dbReference>
<sequence length="68" mass="7919">MNTKDISYYMTLPYNMIVEIVESNPPFYFGTIQELPGCFANGKTEIELREKMEKPKISISISYFSKKN</sequence>
<comment type="caution">
    <text evidence="1">The sequence shown here is derived from an EMBL/GenBank/DDBJ whole genome shotgun (WGS) entry which is preliminary data.</text>
</comment>
<dbReference type="SUPFAM" id="SSF143100">
    <property type="entry name" value="TTHA1013/TTHA0281-like"/>
    <property type="match status" value="1"/>
</dbReference>
<accession>A0ABW9UI33</accession>
<dbReference type="Proteomes" id="UP000467637">
    <property type="component" value="Unassembled WGS sequence"/>
</dbReference>
<evidence type="ECO:0008006" key="3">
    <source>
        <dbReference type="Google" id="ProtNLM"/>
    </source>
</evidence>
<gene>
    <name evidence="1" type="ORF">GON05_35270</name>
</gene>
<reference evidence="1 2" key="1">
    <citation type="submission" date="2019-12" db="EMBL/GenBank/DDBJ databases">
        <authorList>
            <person name="Huq M.A."/>
        </authorList>
    </citation>
    <scope>NUCLEOTIDE SEQUENCE [LARGE SCALE GENOMIC DNA]</scope>
    <source>
        <strain evidence="1 2">MAH-34</strain>
    </source>
</reference>
<dbReference type="Gene3D" id="3.30.160.250">
    <property type="match status" value="1"/>
</dbReference>
<proteinExistence type="predicted"/>
<keyword evidence="2" id="KW-1185">Reference proteome</keyword>
<organism evidence="1 2">
    <name type="scientific">Paenibacillus anseongense</name>
    <dbReference type="NCBI Taxonomy" id="2682845"/>
    <lineage>
        <taxon>Bacteria</taxon>
        <taxon>Bacillati</taxon>
        <taxon>Bacillota</taxon>
        <taxon>Bacilli</taxon>
        <taxon>Bacillales</taxon>
        <taxon>Paenibacillaceae</taxon>
        <taxon>Paenibacillus</taxon>
    </lineage>
</organism>
<evidence type="ECO:0000313" key="2">
    <source>
        <dbReference type="Proteomes" id="UP000467637"/>
    </source>
</evidence>
<dbReference type="EMBL" id="WSEM01000039">
    <property type="protein sequence ID" value="MVQ39857.1"/>
    <property type="molecule type" value="Genomic_DNA"/>
</dbReference>
<dbReference type="RefSeq" id="WP_157326171.1">
    <property type="nucleotide sequence ID" value="NZ_WSEM01000039.1"/>
</dbReference>
<evidence type="ECO:0000313" key="1">
    <source>
        <dbReference type="EMBL" id="MVQ39857.1"/>
    </source>
</evidence>